<dbReference type="Pfam" id="PF13563">
    <property type="entry name" value="2_5_RNA_ligase2"/>
    <property type="match status" value="1"/>
</dbReference>
<proteinExistence type="predicted"/>
<dbReference type="Proteomes" id="UP000229706">
    <property type="component" value="Unassembled WGS sequence"/>
</dbReference>
<dbReference type="InterPro" id="IPR050580">
    <property type="entry name" value="2H_phosphoesterase_YjcG-like"/>
</dbReference>
<reference evidence="2" key="1">
    <citation type="submission" date="2017-09" db="EMBL/GenBank/DDBJ databases">
        <title>Depth-based differentiation of microbial function through sediment-hosted aquifers and enrichment of novel symbionts in the deep terrestrial subsurface.</title>
        <authorList>
            <person name="Probst A.J."/>
            <person name="Ladd B."/>
            <person name="Jarett J.K."/>
            <person name="Geller-Mcgrath D.E."/>
            <person name="Sieber C.M.K."/>
            <person name="Emerson J.B."/>
            <person name="Anantharaman K."/>
            <person name="Thomas B.C."/>
            <person name="Malmstrom R."/>
            <person name="Stieglmeier M."/>
            <person name="Klingl A."/>
            <person name="Woyke T."/>
            <person name="Ryan C.M."/>
            <person name="Banfield J.F."/>
        </authorList>
    </citation>
    <scope>NUCLEOTIDE SEQUENCE [LARGE SCALE GENOMIC DNA]</scope>
</reference>
<dbReference type="Gene3D" id="3.90.1140.10">
    <property type="entry name" value="Cyclic phosphodiesterase"/>
    <property type="match status" value="1"/>
</dbReference>
<comment type="caution">
    <text evidence="1">The sequence shown here is derived from an EMBL/GenBank/DDBJ whole genome shotgun (WGS) entry which is preliminary data.</text>
</comment>
<name>A0A2M8DBZ9_9BACT</name>
<evidence type="ECO:0000313" key="1">
    <source>
        <dbReference type="EMBL" id="PJB87921.1"/>
    </source>
</evidence>
<dbReference type="InterPro" id="IPR009097">
    <property type="entry name" value="Cyclic_Pdiesterase"/>
</dbReference>
<dbReference type="SUPFAM" id="SSF55144">
    <property type="entry name" value="LigT-like"/>
    <property type="match status" value="1"/>
</dbReference>
<dbReference type="AlphaFoldDB" id="A0A2M8DBZ9"/>
<evidence type="ECO:0000313" key="2">
    <source>
        <dbReference type="Proteomes" id="UP000229706"/>
    </source>
</evidence>
<sequence length="183" mass="21529">MEAAFVILLNSDLYNYVRRLQTDICKLSGAKETLKIEPHITLKYAFNVKNIKTVEKYFDEIAKTTRPFKIEINGINLFPTQVFFVDVTKNQALTNFHLKVLRDLKEKFSVKPSEFEGKTFHFHITLAYKDIVEGAFQKIKKYLQNKKPKFRFTVKQLGLYLRLNPEENWFLYKISEAGHLKGD</sequence>
<gene>
    <name evidence="1" type="ORF">CO083_04475</name>
</gene>
<dbReference type="EMBL" id="PFTH01000170">
    <property type="protein sequence ID" value="PJB87921.1"/>
    <property type="molecule type" value="Genomic_DNA"/>
</dbReference>
<accession>A0A2M8DBZ9</accession>
<organism evidence="1 2">
    <name type="scientific">Candidatus Roizmanbacteria bacterium CG_4_9_14_0_8_um_filter_34_12</name>
    <dbReference type="NCBI Taxonomy" id="1974840"/>
    <lineage>
        <taxon>Bacteria</taxon>
        <taxon>Candidatus Roizmaniibacteriota</taxon>
    </lineage>
</organism>
<dbReference type="PANTHER" id="PTHR40037">
    <property type="entry name" value="PHOSPHOESTERASE YJCG-RELATED"/>
    <property type="match status" value="1"/>
</dbReference>
<protein>
    <recommendedName>
        <fullName evidence="3">2'-5' RNA ligase</fullName>
    </recommendedName>
</protein>
<evidence type="ECO:0008006" key="3">
    <source>
        <dbReference type="Google" id="ProtNLM"/>
    </source>
</evidence>
<dbReference type="PANTHER" id="PTHR40037:SF1">
    <property type="entry name" value="PHOSPHOESTERASE SAOUHSC_00951-RELATED"/>
    <property type="match status" value="1"/>
</dbReference>